<comment type="domain">
    <text evidence="7">The DHHC domain is required for palmitoyltransferase activity.</text>
</comment>
<protein>
    <recommendedName>
        <fullName evidence="7">Palmitoyltransferase</fullName>
        <ecNumber evidence="7">2.3.1.225</ecNumber>
    </recommendedName>
</protein>
<feature type="transmembrane region" description="Helical" evidence="7">
    <location>
        <begin position="16"/>
        <end position="37"/>
    </location>
</feature>
<feature type="domain" description="Palmitoyltransferase DHHC" evidence="8">
    <location>
        <begin position="93"/>
        <end position="227"/>
    </location>
</feature>
<proteinExistence type="inferred from homology"/>
<evidence type="ECO:0000259" key="8">
    <source>
        <dbReference type="Pfam" id="PF01529"/>
    </source>
</evidence>
<evidence type="ECO:0000313" key="10">
    <source>
        <dbReference type="Proteomes" id="UP000311919"/>
    </source>
</evidence>
<keyword evidence="2 7" id="KW-0808">Transferase</keyword>
<dbReference type="PROSITE" id="PS50216">
    <property type="entry name" value="DHHC"/>
    <property type="match status" value="1"/>
</dbReference>
<dbReference type="PANTHER" id="PTHR12246">
    <property type="entry name" value="PALMITOYLTRANSFERASE ZDHHC16"/>
    <property type="match status" value="1"/>
</dbReference>
<dbReference type="STRING" id="6182.A0A4Z2DYD9"/>
<dbReference type="EMBL" id="SKCS01000003">
    <property type="protein sequence ID" value="TNN21439.1"/>
    <property type="molecule type" value="Genomic_DNA"/>
</dbReference>
<name>A0A4Z2DYD9_SCHJA</name>
<keyword evidence="6 7" id="KW-0012">Acyltransferase</keyword>
<evidence type="ECO:0000256" key="5">
    <source>
        <dbReference type="ARBA" id="ARBA00023136"/>
    </source>
</evidence>
<feature type="transmembrane region" description="Helical" evidence="7">
    <location>
        <begin position="182"/>
        <end position="212"/>
    </location>
</feature>
<dbReference type="GO" id="GO:0019706">
    <property type="term" value="F:protein-cysteine S-palmitoyltransferase activity"/>
    <property type="evidence" value="ECO:0007669"/>
    <property type="project" value="UniProtKB-EC"/>
</dbReference>
<keyword evidence="5 7" id="KW-0472">Membrane</keyword>
<evidence type="ECO:0000256" key="7">
    <source>
        <dbReference type="RuleBase" id="RU079119"/>
    </source>
</evidence>
<evidence type="ECO:0000256" key="3">
    <source>
        <dbReference type="ARBA" id="ARBA00022692"/>
    </source>
</evidence>
<keyword evidence="3 7" id="KW-0812">Transmembrane</keyword>
<comment type="similarity">
    <text evidence="7">Belongs to the DHHC palmitoyltransferase family.</text>
</comment>
<dbReference type="OrthoDB" id="331948at2759"/>
<dbReference type="InterPro" id="IPR001594">
    <property type="entry name" value="Palmitoyltrfase_DHHC"/>
</dbReference>
<dbReference type="EMBL" id="SKCS01000003">
    <property type="protein sequence ID" value="TNN21438.1"/>
    <property type="molecule type" value="Genomic_DNA"/>
</dbReference>
<evidence type="ECO:0000313" key="9">
    <source>
        <dbReference type="EMBL" id="TNN21438.1"/>
    </source>
</evidence>
<evidence type="ECO:0000256" key="6">
    <source>
        <dbReference type="ARBA" id="ARBA00023315"/>
    </source>
</evidence>
<dbReference type="InterPro" id="IPR039859">
    <property type="entry name" value="PFA4/ZDH16/20/ERF2-like"/>
</dbReference>
<feature type="transmembrane region" description="Helical" evidence="7">
    <location>
        <begin position="140"/>
        <end position="162"/>
    </location>
</feature>
<dbReference type="Proteomes" id="UP000311919">
    <property type="component" value="Unassembled WGS sequence"/>
</dbReference>
<reference evidence="9 10" key="1">
    <citation type="submission" date="2019-03" db="EMBL/GenBank/DDBJ databases">
        <title>An improved genome assembly of the fluke Schistosoma japonicum.</title>
        <authorList>
            <person name="Hu W."/>
            <person name="Luo F."/>
            <person name="Yin M."/>
            <person name="Mo X."/>
            <person name="Sun C."/>
            <person name="Wu Q."/>
            <person name="Zhu B."/>
            <person name="Xiang M."/>
            <person name="Wang J."/>
            <person name="Wang Y."/>
            <person name="Zhang T."/>
            <person name="Xu B."/>
            <person name="Zheng H."/>
            <person name="Feng Z."/>
        </authorList>
    </citation>
    <scope>NUCLEOTIDE SEQUENCE [LARGE SCALE GENOMIC DNA]</scope>
    <source>
        <strain evidence="9">HuSjv2</strain>
        <tissue evidence="9">Worms</tissue>
    </source>
</reference>
<organism evidence="9 10">
    <name type="scientific">Schistosoma japonicum</name>
    <name type="common">Blood fluke</name>
    <dbReference type="NCBI Taxonomy" id="6182"/>
    <lineage>
        <taxon>Eukaryota</taxon>
        <taxon>Metazoa</taxon>
        <taxon>Spiralia</taxon>
        <taxon>Lophotrochozoa</taxon>
        <taxon>Platyhelminthes</taxon>
        <taxon>Trematoda</taxon>
        <taxon>Digenea</taxon>
        <taxon>Strigeidida</taxon>
        <taxon>Schistosomatoidea</taxon>
        <taxon>Schistosomatidae</taxon>
        <taxon>Schistosoma</taxon>
    </lineage>
</organism>
<gene>
    <name evidence="9" type="ORF">EWB00_004679</name>
</gene>
<sequence>MNDSICSIFSDKIKRLFHWGPITTLWIIFFITLTSLYNALHVASPCSSFFGLLLTTCILTSFYITLKSYFCAVFLGPGFVPLYWRPHDHAAEQKLQFCSVCKGFKPPRAHHCRICNRCIMKMDHHCPWINTCCGHLNHKYFLLFLLFAPFGCITSCVALSLSVYQSPVVFPSLLLRRFPSSILFVIADLMVTLFALGLAVGVTLSVGILAIFQLKAVSRNQTGIESWIVSKANVWRKDIGEKQSFRYPYDLGKLANLQQVFSSSGTAVGDGYYWPVAKGCTQYDLTLEQIYQKKLKQQIQRTFKITQNYDGSWCMCLRFGCLTVIRSPCFDEPRIPVHIGDSLLVTRGTKYWIYGHLIHSESSVGDFSDESIKIRGWVPRVCAFEMNSKHKNDKLEFSLKDD</sequence>
<accession>A0A4Z2DYD9</accession>
<dbReference type="Pfam" id="PF01529">
    <property type="entry name" value="DHHC"/>
    <property type="match status" value="1"/>
</dbReference>
<evidence type="ECO:0000256" key="1">
    <source>
        <dbReference type="ARBA" id="ARBA00004141"/>
    </source>
</evidence>
<dbReference type="EC" id="2.3.1.225" evidence="7"/>
<feature type="transmembrane region" description="Helical" evidence="7">
    <location>
        <begin position="49"/>
        <end position="75"/>
    </location>
</feature>
<dbReference type="AlphaFoldDB" id="A0A4Z2DYD9"/>
<keyword evidence="10" id="KW-1185">Reference proteome</keyword>
<evidence type="ECO:0000256" key="4">
    <source>
        <dbReference type="ARBA" id="ARBA00022989"/>
    </source>
</evidence>
<comment type="subcellular location">
    <subcellularLocation>
        <location evidence="1">Membrane</location>
        <topology evidence="1">Multi-pass membrane protein</topology>
    </subcellularLocation>
</comment>
<comment type="catalytic activity">
    <reaction evidence="7">
        <text>L-cysteinyl-[protein] + hexadecanoyl-CoA = S-hexadecanoyl-L-cysteinyl-[protein] + CoA</text>
        <dbReference type="Rhea" id="RHEA:36683"/>
        <dbReference type="Rhea" id="RHEA-COMP:10131"/>
        <dbReference type="Rhea" id="RHEA-COMP:11032"/>
        <dbReference type="ChEBI" id="CHEBI:29950"/>
        <dbReference type="ChEBI" id="CHEBI:57287"/>
        <dbReference type="ChEBI" id="CHEBI:57379"/>
        <dbReference type="ChEBI" id="CHEBI:74151"/>
        <dbReference type="EC" id="2.3.1.225"/>
    </reaction>
</comment>
<evidence type="ECO:0000256" key="2">
    <source>
        <dbReference type="ARBA" id="ARBA00022679"/>
    </source>
</evidence>
<dbReference type="GO" id="GO:0016020">
    <property type="term" value="C:membrane"/>
    <property type="evidence" value="ECO:0007669"/>
    <property type="project" value="UniProtKB-SubCell"/>
</dbReference>
<comment type="caution">
    <text evidence="9">The sequence shown here is derived from an EMBL/GenBank/DDBJ whole genome shotgun (WGS) entry which is preliminary data.</text>
</comment>
<keyword evidence="4 7" id="KW-1133">Transmembrane helix</keyword>